<evidence type="ECO:0000313" key="2">
    <source>
        <dbReference type="EMBL" id="AUV80620.1"/>
    </source>
</evidence>
<name>A0A2I8VFA9_9EURY</name>
<sequence length="248" mass="27379">MTEDGLFVGTVWCSGPWLAVVFDGTTFDHAATFDGIGDVWLRYEERATRILVDVPVGLVDGETDRRRCDALARDVLGPRRDAVFDPPAREATRKRRFPAASRTHERKTGRDLSQRAFEAREAIAAVDELLQELPEARDVVGAAHPEVCFRAFAGRPLDYPRDVAAGYAERLRILAEYDPDGPVTVQQVAESTDGAAIDVSDVLDAVVLAYTARPASDRLRSLPSDPPRDATGLPMRLWYRAETALLES</sequence>
<evidence type="ECO:0000313" key="3">
    <source>
        <dbReference type="Proteomes" id="UP000236584"/>
    </source>
</evidence>
<accession>A0A2I8VFA9</accession>
<organism evidence="2 3">
    <name type="scientific">Salinigranum rubrum</name>
    <dbReference type="NCBI Taxonomy" id="755307"/>
    <lineage>
        <taxon>Archaea</taxon>
        <taxon>Methanobacteriati</taxon>
        <taxon>Methanobacteriota</taxon>
        <taxon>Stenosarchaea group</taxon>
        <taxon>Halobacteria</taxon>
        <taxon>Halobacteriales</taxon>
        <taxon>Haloferacaceae</taxon>
        <taxon>Salinigranum</taxon>
    </lineage>
</organism>
<evidence type="ECO:0000256" key="1">
    <source>
        <dbReference type="SAM" id="MobiDB-lite"/>
    </source>
</evidence>
<dbReference type="Pfam" id="PF04250">
    <property type="entry name" value="DUF429"/>
    <property type="match status" value="1"/>
</dbReference>
<protein>
    <submittedName>
        <fullName evidence="2">DUF429 domain-containing protein</fullName>
    </submittedName>
</protein>
<dbReference type="InterPro" id="IPR007362">
    <property type="entry name" value="DUF429"/>
</dbReference>
<dbReference type="RefSeq" id="WP_103424163.1">
    <property type="nucleotide sequence ID" value="NZ_CP026309.1"/>
</dbReference>
<keyword evidence="3" id="KW-1185">Reference proteome</keyword>
<dbReference type="KEGG" id="srub:C2R22_02230"/>
<feature type="region of interest" description="Disordered" evidence="1">
    <location>
        <begin position="87"/>
        <end position="111"/>
    </location>
</feature>
<reference evidence="2 3" key="1">
    <citation type="submission" date="2018-01" db="EMBL/GenBank/DDBJ databases">
        <title>Complete genome sequence of Salinigranum rubrum GX10T, an extremely halophilic archaeon isolated from a marine solar saltern.</title>
        <authorList>
            <person name="Han S."/>
        </authorList>
    </citation>
    <scope>NUCLEOTIDE SEQUENCE [LARGE SCALE GENOMIC DNA]</scope>
    <source>
        <strain evidence="2 3">GX10</strain>
    </source>
</reference>
<proteinExistence type="predicted"/>
<dbReference type="GeneID" id="35590869"/>
<dbReference type="OrthoDB" id="132880at2157"/>
<gene>
    <name evidence="2" type="ORF">C2R22_02230</name>
</gene>
<dbReference type="EMBL" id="CP026309">
    <property type="protein sequence ID" value="AUV80620.1"/>
    <property type="molecule type" value="Genomic_DNA"/>
</dbReference>
<feature type="compositionally biased region" description="Basic and acidic residues" evidence="1">
    <location>
        <begin position="102"/>
        <end position="111"/>
    </location>
</feature>
<dbReference type="AlphaFoldDB" id="A0A2I8VFA9"/>
<dbReference type="Proteomes" id="UP000236584">
    <property type="component" value="Chromosome"/>
</dbReference>